<evidence type="ECO:0000313" key="4">
    <source>
        <dbReference type="Proteomes" id="UP000262073"/>
    </source>
</evidence>
<sequence length="141" mass="15315">MDQLIEFASNNIILAGIWVALVALLVYSFVSGLTSSVKEVNTHELTLLMNKQDAVVLDARTPKEFKAGHILGARQIKPEELKSRDFKKLENQKDKPIIVVCAMGTSARSVASAMAKAGFSDVKMLKGGMNAWQSANLPVAK</sequence>
<evidence type="ECO:0000256" key="1">
    <source>
        <dbReference type="SAM" id="Phobius"/>
    </source>
</evidence>
<dbReference type="SMART" id="SM00450">
    <property type="entry name" value="RHOD"/>
    <property type="match status" value="1"/>
</dbReference>
<name>A0A346NI70_9ALTE</name>
<dbReference type="RefSeq" id="WP_108565658.1">
    <property type="nucleotide sequence ID" value="NZ_CP031769.1"/>
</dbReference>
<dbReference type="KEGG" id="salm:D0Y50_01865"/>
<dbReference type="CDD" id="cd00158">
    <property type="entry name" value="RHOD"/>
    <property type="match status" value="1"/>
</dbReference>
<dbReference type="OrthoDB" id="9808735at2"/>
<reference evidence="3 4" key="1">
    <citation type="submission" date="2018-08" db="EMBL/GenBank/DDBJ databases">
        <title>Salinimonas sediminis sp. nov., a piezophilic bacterium isolated from a deep-sea sediment sample from the New Britain Trench.</title>
        <authorList>
            <person name="Cao J."/>
        </authorList>
    </citation>
    <scope>NUCLEOTIDE SEQUENCE [LARGE SCALE GENOMIC DNA]</scope>
    <source>
        <strain evidence="3 4">N102</strain>
    </source>
</reference>
<dbReference type="PROSITE" id="PS50206">
    <property type="entry name" value="RHODANESE_3"/>
    <property type="match status" value="1"/>
</dbReference>
<keyword evidence="1" id="KW-1133">Transmembrane helix</keyword>
<gene>
    <name evidence="3" type="ORF">D0Y50_01865</name>
</gene>
<proteinExistence type="predicted"/>
<keyword evidence="1" id="KW-0472">Membrane</keyword>
<dbReference type="Proteomes" id="UP000262073">
    <property type="component" value="Chromosome"/>
</dbReference>
<dbReference type="InterPro" id="IPR036873">
    <property type="entry name" value="Rhodanese-like_dom_sf"/>
</dbReference>
<feature type="domain" description="Rhodanese" evidence="2">
    <location>
        <begin position="50"/>
        <end position="141"/>
    </location>
</feature>
<protein>
    <submittedName>
        <fullName evidence="3">Rhodanese-like domain-containing protein</fullName>
    </submittedName>
</protein>
<keyword evidence="1" id="KW-0812">Transmembrane</keyword>
<dbReference type="EMBL" id="CP031769">
    <property type="protein sequence ID" value="AXR05227.1"/>
    <property type="molecule type" value="Genomic_DNA"/>
</dbReference>
<dbReference type="SUPFAM" id="SSF52821">
    <property type="entry name" value="Rhodanese/Cell cycle control phosphatase"/>
    <property type="match status" value="1"/>
</dbReference>
<dbReference type="PANTHER" id="PTHR43031:SF18">
    <property type="entry name" value="RHODANESE-RELATED SULFURTRANSFERASES"/>
    <property type="match status" value="1"/>
</dbReference>
<accession>A0A346NI70</accession>
<feature type="transmembrane region" description="Helical" evidence="1">
    <location>
        <begin position="12"/>
        <end position="30"/>
    </location>
</feature>
<dbReference type="Pfam" id="PF00581">
    <property type="entry name" value="Rhodanese"/>
    <property type="match status" value="1"/>
</dbReference>
<dbReference type="InterPro" id="IPR001763">
    <property type="entry name" value="Rhodanese-like_dom"/>
</dbReference>
<evidence type="ECO:0000259" key="2">
    <source>
        <dbReference type="PROSITE" id="PS50206"/>
    </source>
</evidence>
<dbReference type="PANTHER" id="PTHR43031">
    <property type="entry name" value="FAD-DEPENDENT OXIDOREDUCTASE"/>
    <property type="match status" value="1"/>
</dbReference>
<evidence type="ECO:0000313" key="3">
    <source>
        <dbReference type="EMBL" id="AXR05227.1"/>
    </source>
</evidence>
<dbReference type="AlphaFoldDB" id="A0A346NI70"/>
<dbReference type="InterPro" id="IPR050229">
    <property type="entry name" value="GlpE_sulfurtransferase"/>
</dbReference>
<keyword evidence="4" id="KW-1185">Reference proteome</keyword>
<dbReference type="Gene3D" id="3.40.250.10">
    <property type="entry name" value="Rhodanese-like domain"/>
    <property type="match status" value="1"/>
</dbReference>
<organism evidence="3 4">
    <name type="scientific">Salinimonas sediminis</name>
    <dbReference type="NCBI Taxonomy" id="2303538"/>
    <lineage>
        <taxon>Bacteria</taxon>
        <taxon>Pseudomonadati</taxon>
        <taxon>Pseudomonadota</taxon>
        <taxon>Gammaproteobacteria</taxon>
        <taxon>Alteromonadales</taxon>
        <taxon>Alteromonadaceae</taxon>
        <taxon>Alteromonas/Salinimonas group</taxon>
        <taxon>Salinimonas</taxon>
    </lineage>
</organism>